<evidence type="ECO:0000256" key="3">
    <source>
        <dbReference type="SAM" id="MobiDB-lite"/>
    </source>
</evidence>
<feature type="domain" description="Mub B2-like" evidence="7">
    <location>
        <begin position="2870"/>
        <end position="2967"/>
    </location>
</feature>
<feature type="region of interest" description="Disordered" evidence="3">
    <location>
        <begin position="990"/>
        <end position="1016"/>
    </location>
</feature>
<dbReference type="InterPro" id="IPR041495">
    <property type="entry name" value="Mub_B2"/>
</dbReference>
<feature type="region of interest" description="Disordered" evidence="3">
    <location>
        <begin position="2843"/>
        <end position="2871"/>
    </location>
</feature>
<dbReference type="Pfam" id="PF06458">
    <property type="entry name" value="MucBP"/>
    <property type="match status" value="1"/>
</dbReference>
<feature type="domain" description="Mucin binding" evidence="6">
    <location>
        <begin position="2763"/>
        <end position="2837"/>
    </location>
</feature>
<feature type="domain" description="Mucin binding" evidence="6">
    <location>
        <begin position="1321"/>
        <end position="1394"/>
    </location>
</feature>
<evidence type="ECO:0000256" key="1">
    <source>
        <dbReference type="ARBA" id="ARBA00022729"/>
    </source>
</evidence>
<dbReference type="InterPro" id="IPR005877">
    <property type="entry name" value="YSIRK_signal_dom"/>
</dbReference>
<sequence>MKKGKKGFDWYAARQRFSIRKFHFGAASVLLGVSLVLSVGSKVSATEEIPVSPPVQEVVVSEERADGLPLSEEVSSETSTLLPVSEDVKEEVVTEPVQPADVLQSEEVQSEPDPLVEEEVLSRQAVLTYTVRYIDPMNEVISSETLSIELTTVDQQASYSLVVASTVPEGYRLVVDQDAQQTVNILEGVDNLITFRIEKIESDEAKPNAESASSQEVVKDSSTSPAAENENAISDTQPFAEAPEVQAKSVIERTVNIPYKVVQTDVETGEEKKLGQVGYVSVTTTDEVAKTEVTVTADKLRSGYRLADGQANVITKVVAENETNILSFAVTRKKDEKDNPLTETTVAASGDADGTSGFRAIENATRSANTVSYVTTEWIVPDEAKTVGANFDKAAGDASVTATTTVVPTAYKTTVPEGREVFMVLSLDSQTDPNKATTFNKKYNKDYFFQFSTAKEGEINKVYADLVDKRQNNKILESIEIAQGSTGKFASLAQYEGTSGNNFNYRFEFTPDPSNSTSKNLKINNPNGGNVNTVIYDKVSPKSVGTELNIHDVLVPVRTTQETKYVVKATEKRPEETLATFIQKGALTGDSYTIAGALDFDKYELIAEDVPTVLKGDLAADYKVGAKTIQSIMTHNLVRVSEVTQKDGTHKVHIYLLNPDGTKMLTLDRKGDITEADLTSDNFIKFFTSEDIVPGAVNTLEGSHSYTSKHQFESYKTKPKTVTNVITGETNNFPRNNENFPEGNFFIPEHKAVSLKGKDGKPFGFGGVQMKMVNDNVKNEQHVTYYYAEKGSVIIHYVNDKGETIKRSATLVGHGATGEEYDTKNYKHFSVFTGEGDAIDQYYLRRIDPSTSTLRPVTEDPNELRRIVKIDAETGVVERDTLKELTYVYEKAAKALMEIYLRPVDVETGNVAGPDKLSHTIREQGEKGTIISKRITLDILQTYIDKGYEVISDGFSNKTTYFDSIEDGVGTVAPSQVYKIILREKIKTVTPDAPKEPNTPIDPTNPTGPKYPDGVKATDLNETVKRTIKYQYENGSEASPTVEETLTFTRTAKVNVVTGALAYTPWTSTDDDFDKVDTPAIAGYTPDKASVEAELDVPATAADKEVIVRYVKDAQKATITYKDDKGKTLGSVDEVTGKSGEPINYSTTARITELKNKGYEVVTDGFTKEGGQVFDTDKTTDQPFEVVVREKVVTVTPEDPKDPGTEVDPGNPDGPEWPDGVKESDLNETVKRTIKYQYEDGSTAKPDVEETLTYKRTATVNLVTKEVTYGEWTSADDDFDKVDTPAIAGYTPDKASVEAELDVPATAADKEVIVRYVKDAQKATITYKDDKGKTLGSVDEVTGKSGEPINYSTTARITELKNKGYEVVTDGFTKEGGQVFDTDKTTDQPFEVVVREKVVTVTPEDPKDPGTEVDPGNPDGPEWPDGVKESDLNETVKRTIKYQYEDGSTAKPDVEETLTYKRTATVNLVTKEVTYGEWTSADDDFDKVDTPAIAGYTPDKASVEAELDVPATAADKEVIVRYVKDAQKATITYKDDKGKTLGSVDEVTGKSGEPINYSTTARITELKNKGYEVVTDGFTKEGGQVFDTDKTTDQPFEVVVREKVVTVTPEDPKDPGTEVDPGNPDGPEWPDGVKESDLNETVKRTIKYQYEDGSTAKPDVEETLTYKRTATVNLVTKEVTYGEWTSADDDFDKVDTPAIAGYTPDKASVEAELDVPATAADKEVIVRYVKDAQKATITYKDDKGKTLGSVDEVTGKSGEPINYSTTARITELKNKGYEVVTDGFTKEGGQVFDTDKTTDQPFEVVVREKVVTVTPEDPKDPGTEVDPGNPDGPEWPDGVKESDLNETVKRTIKYQYEDGSTAKPDVEETLTYKRTATVNLVTKEVTYGEWTSADDDFDKVDTPAIAGYTPDKASVEAELDVPATAADKEVIVRYVKDAQKATITYKDDKGKTLGSVDEVTGKSGEPINYSTTARITELKNKGYEVVTDGFTKEGGQVFDTDKTTDQPFEVVVREKVVTVTPEDPKDPGTEVDPGNPDGPEWPDGVKESDLNETVKRTIKYQYEDGSTAKPDVEETLTYKRTATVNLVTKEVTYGEWTSADDDFDKVDTPAIAGYTPDKASVEAELDVPATAADKEVIVRYVKDAQKATITYKDDKGKTLGSVDEVTGKSGEPINYSTTARITELKNKGYEVVTDGFTKEGGQVFDTDKTTDQPFEVVVREKVVTVTPEDPKDPGTEVDPGNPDGPEWPDGVKESDLNETVKRTIKYQYEDGSTAKPDVEETLTYKRTATVNLVTKEVTYGEWTSADDDFDKVDTPAIAGYTPDKASVEAELDVPATAADKEVIVRYVKDAQKATITYKDDKGKTLGSVDEVTGKSGEPIDYRTTDRITKLTNQGYELVRDGFTKDGGQVFDTDKATDQAFTVVVKERVVTVTPDNPKDPGTEVDPGNPAGPKYPDGVKATDLNETVKRTIKYQYEDGSEAQPDVVETLTYKRTATVNLATKEVTYGQWTSTDDDFDKVDTPAIAGYTAEKASVEAELDVPATAADKEIIVRYVKDAQKATITYQDEAGKQLGDVDQVTGKSGEKIDYTTTARITELTNQGYELVTDGFTKAGGQVYDTDKATDQKFEVVVRAKTVTVTPDDPKDPGTEVDPKNPAGPEWPDGLKESDLNQTVTRTIKYQYEDGSQAKDDVVETLTYKRTATVNLVTKEVTYGDWTSTDDDFDKVETPAIAGYTPDKASVAAEENILATAADTEVIVTYVKDAQKATITYKDDKGQTLGKVDEVTGKSGEKIDYTTAARITELTNQGYEVVRDDFTKDGGQVFDMDKATDQSFTVVVKAKTVTVTPEDPKDPGTEVDPGNPDGPKYPDGVKASDLNQTVTRTIKYQYEDGSEAQPDVVETLTYKRTATVNLVTKEVTYGDWTSADDDFDKVDTPAIAGYTSDKASVEAVQDVPATDPDTEVIVRYVKDAQKATITYQDEGGQQLGAIDEVTGKSGEPINYTTTARITELKNEGYEVVTDGFTKDGGQVFDTDKATDQAFTVVVKERVVTVTPEDPKEPGTEVDPGNPDGPKWPDGLKESDLNQAVTRTIKYQYEDGSKAKDDVVETLTYKRTATVNLATKEVTYGEWTSTDKTFDKVDTPAIAGYTPDKASVESVQDVSATDPDTEVVVTYVKDAQKATITYKDDKGKTLGSVDEVTGKSGEPINYTTTARVTDLINQGYEVVRDDFTKDGGQVFDMDKATDQTFTVVVKAKTVTVTPEDPKDPGTEVDPGNPDGSKWPDGLKESDLNQTVTRTITYVNEAGETVSADVVQKVSFTRTAEVNFVTGEITYGEWTAAQELSAVSSPVVKGHYTETVTVAATRVNAEDADITEKVVYKKLGNWVPNVPGEQVPPIPYPNHPTDPSKPGIPTTPVVPVVPGYVPVGPDGNELPKDSNGNYIPPVPTNPGVDTPIDYVAVDQKAIVNYVDQDGKALVTSGDLIGKSGEVINYSTTPTIEDLLKKGYELVTNEFPEGATYDKDASVDQVYTVTLKERIEPVDPTNPPKLGEPVDPTDPNSPVWPDSVKGLVTTQEVVRTITYVNEAGETVSADVVQKVNFTRTAEVNLVTGEITYGEWTAAQTLPAQDSPVVAGYYTETVTVDAVTVNAEDADITEKVVYKKLGNWVPNIPGQPLTPIPYPNHPTDPSKPGTDLPVLPHIPGYVPVGPDGVTPLTPVDPSDPSKGYKLPPIPSDPTNDVPITYVAEKPVVPEQTQPTPPVLPTPPAEPVKPVAPVSPTVPASSGLSGKPIAEKTSQSTLPNTGDSHSDTVLMAGISLLLATLGMVVKVRREE</sequence>
<feature type="domain" description="Mub B2-like" evidence="7">
    <location>
        <begin position="1016"/>
        <end position="1113"/>
    </location>
</feature>
<feature type="region of interest" description="Disordered" evidence="3">
    <location>
        <begin position="2020"/>
        <end position="2050"/>
    </location>
</feature>
<feature type="region of interest" description="Disordered" evidence="3">
    <location>
        <begin position="3709"/>
        <end position="3729"/>
    </location>
</feature>
<feature type="domain" description="Mub B2-like" evidence="7">
    <location>
        <begin position="1428"/>
        <end position="1525"/>
    </location>
</feature>
<feature type="domain" description="Mub B2-like" evidence="7">
    <location>
        <begin position="2458"/>
        <end position="2555"/>
    </location>
</feature>
<feature type="domain" description="Mub B2-like" evidence="7">
    <location>
        <begin position="2252"/>
        <end position="2349"/>
    </location>
</feature>
<dbReference type="InterPro" id="IPR009459">
    <property type="entry name" value="MucBP_dom"/>
</dbReference>
<evidence type="ECO:0000259" key="5">
    <source>
        <dbReference type="Pfam" id="PF06458"/>
    </source>
</evidence>
<feature type="region of interest" description="Disordered" evidence="3">
    <location>
        <begin position="1608"/>
        <end position="1638"/>
    </location>
</feature>
<feature type="region of interest" description="Disordered" evidence="3">
    <location>
        <begin position="3533"/>
        <end position="3556"/>
    </location>
</feature>
<feature type="domain" description="Mucin binding" evidence="6">
    <location>
        <begin position="1115"/>
        <end position="1188"/>
    </location>
</feature>
<feature type="domain" description="Mucin binding" evidence="6">
    <location>
        <begin position="1527"/>
        <end position="1600"/>
    </location>
</feature>
<feature type="domain" description="Mucin binding" evidence="6">
    <location>
        <begin position="1733"/>
        <end position="1806"/>
    </location>
</feature>
<feature type="region of interest" description="Disordered" evidence="3">
    <location>
        <begin position="204"/>
        <end position="241"/>
    </location>
</feature>
<feature type="region of interest" description="Disordered" evidence="3">
    <location>
        <begin position="1814"/>
        <end position="1843"/>
    </location>
</feature>
<organism evidence="8">
    <name type="scientific">Streptococcus iners</name>
    <dbReference type="NCBI Taxonomy" id="3028084"/>
    <lineage>
        <taxon>Bacteria</taxon>
        <taxon>Bacillati</taxon>
        <taxon>Bacillota</taxon>
        <taxon>Bacilli</taxon>
        <taxon>Lactobacillales</taxon>
        <taxon>Streptococcaceae</taxon>
        <taxon>Streptococcus</taxon>
    </lineage>
</organism>
<dbReference type="KEGG" id="sins:PW252_04070"/>
<gene>
    <name evidence="8" type="ORF">PW252_04070</name>
</gene>
<reference evidence="8" key="1">
    <citation type="submission" date="2023-02" db="EMBL/GenBank/DDBJ databases">
        <title>Streptococcus sp. Genome Sequencing and Assembly.</title>
        <authorList>
            <person name="Shore S.M."/>
            <person name="Nicholson T.L."/>
        </authorList>
    </citation>
    <scope>NUCLEOTIDE SEQUENCE</scope>
    <source>
        <strain evidence="8">29887</strain>
    </source>
</reference>
<feature type="region of interest" description="Disordered" evidence="3">
    <location>
        <begin position="2637"/>
        <end position="2666"/>
    </location>
</feature>
<keyword evidence="1" id="KW-0732">Signal</keyword>
<feature type="domain" description="Mucin binding" evidence="6">
    <location>
        <begin position="1939"/>
        <end position="2012"/>
    </location>
</feature>
<dbReference type="Pfam" id="PF04650">
    <property type="entry name" value="YSIRK_signal"/>
    <property type="match status" value="1"/>
</dbReference>
<feature type="region of interest" description="Disordered" evidence="3">
    <location>
        <begin position="2226"/>
        <end position="2255"/>
    </location>
</feature>
<dbReference type="RefSeq" id="WP_316716845.1">
    <property type="nucleotide sequence ID" value="NZ_CP118735.1"/>
</dbReference>
<feature type="domain" description="Mucin binding" evidence="6">
    <location>
        <begin position="2145"/>
        <end position="2218"/>
    </location>
</feature>
<feature type="region of interest" description="Disordered" evidence="3">
    <location>
        <begin position="3255"/>
        <end position="3283"/>
    </location>
</feature>
<feature type="domain" description="Mub B2-like" evidence="7">
    <location>
        <begin position="1840"/>
        <end position="1937"/>
    </location>
</feature>
<keyword evidence="2" id="KW-0677">Repeat</keyword>
<feature type="region of interest" description="Disordered" evidence="3">
    <location>
        <begin position="2432"/>
        <end position="2456"/>
    </location>
</feature>
<feature type="domain" description="Mucin binding" evidence="6">
    <location>
        <begin position="2969"/>
        <end position="3043"/>
    </location>
</feature>
<feature type="domain" description="YSIRK Gram-positive signal peptide" evidence="4">
    <location>
        <begin position="14"/>
        <end position="37"/>
    </location>
</feature>
<feature type="region of interest" description="Disordered" evidence="3">
    <location>
        <begin position="1402"/>
        <end position="1431"/>
    </location>
</feature>
<dbReference type="Gene3D" id="3.10.20.470">
    <property type="match status" value="12"/>
</dbReference>
<dbReference type="EMBL" id="CP118735">
    <property type="protein sequence ID" value="WNY51828.1"/>
    <property type="molecule type" value="Genomic_DNA"/>
</dbReference>
<feature type="region of interest" description="Disordered" evidence="3">
    <location>
        <begin position="3744"/>
        <end position="3799"/>
    </location>
</feature>
<feature type="domain" description="Mucin binding" evidence="6">
    <location>
        <begin position="2557"/>
        <end position="2629"/>
    </location>
</feature>
<feature type="compositionally biased region" description="Low complexity" evidence="3">
    <location>
        <begin position="3763"/>
        <end position="3777"/>
    </location>
</feature>
<feature type="compositionally biased region" description="Polar residues" evidence="3">
    <location>
        <begin position="3787"/>
        <end position="3798"/>
    </location>
</feature>
<dbReference type="NCBIfam" id="TIGR01167">
    <property type="entry name" value="LPXTG_anchor"/>
    <property type="match status" value="1"/>
</dbReference>
<evidence type="ECO:0000256" key="2">
    <source>
        <dbReference type="ARBA" id="ARBA00022737"/>
    </source>
</evidence>
<dbReference type="Pfam" id="PF17965">
    <property type="entry name" value="MucBP_2"/>
    <property type="match status" value="12"/>
</dbReference>
<proteinExistence type="predicted"/>
<feature type="domain" description="Mub B2-like" evidence="7">
    <location>
        <begin position="2046"/>
        <end position="2143"/>
    </location>
</feature>
<dbReference type="Gene3D" id="3.10.20.320">
    <property type="entry name" value="Putative peptidoglycan bound protein (lpxtg motif)"/>
    <property type="match status" value="1"/>
</dbReference>
<accession>A0AA97A395</accession>
<feature type="region of interest" description="Disordered" evidence="3">
    <location>
        <begin position="3050"/>
        <end position="3074"/>
    </location>
</feature>
<name>A0AA97A395_9STRE</name>
<feature type="domain" description="Mub B2-like" evidence="7">
    <location>
        <begin position="3282"/>
        <end position="3377"/>
    </location>
</feature>
<feature type="domain" description="Mub B2-like" evidence="7">
    <location>
        <begin position="2664"/>
        <end position="2761"/>
    </location>
</feature>
<feature type="domain" description="Mucin binding" evidence="6">
    <location>
        <begin position="2351"/>
        <end position="2425"/>
    </location>
</feature>
<feature type="domain" description="Mub B2-like" evidence="7">
    <location>
        <begin position="1222"/>
        <end position="1319"/>
    </location>
</feature>
<evidence type="ECO:0000259" key="6">
    <source>
        <dbReference type="Pfam" id="PF17965"/>
    </source>
</evidence>
<feature type="region of interest" description="Disordered" evidence="3">
    <location>
        <begin position="1196"/>
        <end position="1226"/>
    </location>
</feature>
<dbReference type="InterPro" id="IPR041558">
    <property type="entry name" value="MucBP_2"/>
</dbReference>
<dbReference type="NCBIfam" id="TIGR01168">
    <property type="entry name" value="YSIRK_signal"/>
    <property type="match status" value="1"/>
</dbReference>
<evidence type="ECO:0000259" key="7">
    <source>
        <dbReference type="Pfam" id="PF17966"/>
    </source>
</evidence>
<feature type="compositionally biased region" description="Polar residues" evidence="3">
    <location>
        <begin position="210"/>
        <end position="237"/>
    </location>
</feature>
<dbReference type="Pfam" id="PF17966">
    <property type="entry name" value="Muc_B2"/>
    <property type="match status" value="13"/>
</dbReference>
<feature type="domain" description="Mub B2-like" evidence="7">
    <location>
        <begin position="1634"/>
        <end position="1731"/>
    </location>
</feature>
<protein>
    <submittedName>
        <fullName evidence="8">YSIRK-type signal peptide-containing protein</fullName>
    </submittedName>
</protein>
<feature type="domain" description="Mub B2-like" evidence="7">
    <location>
        <begin position="3076"/>
        <end position="3173"/>
    </location>
</feature>
<evidence type="ECO:0000259" key="4">
    <source>
        <dbReference type="Pfam" id="PF04650"/>
    </source>
</evidence>
<feature type="compositionally biased region" description="Pro residues" evidence="3">
    <location>
        <begin position="3750"/>
        <end position="3762"/>
    </location>
</feature>
<feature type="compositionally biased region" description="Basic and acidic residues" evidence="3">
    <location>
        <begin position="2640"/>
        <end position="2651"/>
    </location>
</feature>
<feature type="domain" description="MucBP" evidence="5">
    <location>
        <begin position="793"/>
        <end position="890"/>
    </location>
</feature>
<feature type="domain" description="Mub B2-like" evidence="7">
    <location>
        <begin position="3567"/>
        <end position="3657"/>
    </location>
</feature>
<dbReference type="Gene3D" id="2.60.40.4300">
    <property type="match status" value="13"/>
</dbReference>
<feature type="domain" description="Mucin binding" evidence="6">
    <location>
        <begin position="3457"/>
        <end position="3529"/>
    </location>
</feature>
<feature type="domain" description="Mucin binding" evidence="6">
    <location>
        <begin position="3175"/>
        <end position="3249"/>
    </location>
</feature>
<evidence type="ECO:0000313" key="8">
    <source>
        <dbReference type="EMBL" id="WNY51828.1"/>
    </source>
</evidence>